<evidence type="ECO:0000259" key="2">
    <source>
        <dbReference type="Pfam" id="PF03732"/>
    </source>
</evidence>
<dbReference type="KEGG" id="mcha:111024851"/>
<sequence>MKEKARPKFKLPAIAEYDGSADPIDHLDAYREWADIYDIREAIRCRVFSFTLTGSARNWFRQLKRNSISSFKELAEAFVTQFVGGRVKSKPVTYLLTIKQKATESLKEYVARFNEEKLQVEGLTDAVALIAFVSGVKDERLVFSFGKRTPGTFMEALSRAQKYMSAGELIHLSRDLERERANYSTKRERRGEKRHRSSWERSDSGHGRLVQRDPQLKFEKSRMSIIEAYVGKDK</sequence>
<feature type="region of interest" description="Disordered" evidence="1">
    <location>
        <begin position="180"/>
        <end position="214"/>
    </location>
</feature>
<dbReference type="GeneID" id="111024851"/>
<keyword evidence="3" id="KW-1185">Reference proteome</keyword>
<dbReference type="Pfam" id="PF03732">
    <property type="entry name" value="Retrotrans_gag"/>
    <property type="match status" value="1"/>
</dbReference>
<accession>A0A6J1DZ49</accession>
<evidence type="ECO:0000313" key="4">
    <source>
        <dbReference type="RefSeq" id="XP_022158344.1"/>
    </source>
</evidence>
<evidence type="ECO:0000256" key="1">
    <source>
        <dbReference type="SAM" id="MobiDB-lite"/>
    </source>
</evidence>
<dbReference type="RefSeq" id="XP_022158344.1">
    <property type="nucleotide sequence ID" value="XM_022302652.1"/>
</dbReference>
<dbReference type="OrthoDB" id="1752139at2759"/>
<organism evidence="3 4">
    <name type="scientific">Momordica charantia</name>
    <name type="common">Bitter gourd</name>
    <name type="synonym">Balsam pear</name>
    <dbReference type="NCBI Taxonomy" id="3673"/>
    <lineage>
        <taxon>Eukaryota</taxon>
        <taxon>Viridiplantae</taxon>
        <taxon>Streptophyta</taxon>
        <taxon>Embryophyta</taxon>
        <taxon>Tracheophyta</taxon>
        <taxon>Spermatophyta</taxon>
        <taxon>Magnoliopsida</taxon>
        <taxon>eudicotyledons</taxon>
        <taxon>Gunneridae</taxon>
        <taxon>Pentapetalae</taxon>
        <taxon>rosids</taxon>
        <taxon>fabids</taxon>
        <taxon>Cucurbitales</taxon>
        <taxon>Cucurbitaceae</taxon>
        <taxon>Momordiceae</taxon>
        <taxon>Momordica</taxon>
    </lineage>
</organism>
<protein>
    <submittedName>
        <fullName evidence="4">Uncharacterized protein LOC111024851</fullName>
    </submittedName>
</protein>
<dbReference type="AlphaFoldDB" id="A0A6J1DZ49"/>
<gene>
    <name evidence="4" type="primary">LOC111024851</name>
</gene>
<dbReference type="PANTHER" id="PTHR33223">
    <property type="entry name" value="CCHC-TYPE DOMAIN-CONTAINING PROTEIN"/>
    <property type="match status" value="1"/>
</dbReference>
<reference evidence="4" key="1">
    <citation type="submission" date="2025-08" db="UniProtKB">
        <authorList>
            <consortium name="RefSeq"/>
        </authorList>
    </citation>
    <scope>IDENTIFICATION</scope>
    <source>
        <strain evidence="4">OHB3-1</strain>
    </source>
</reference>
<dbReference type="InterPro" id="IPR005162">
    <property type="entry name" value="Retrotrans_gag_dom"/>
</dbReference>
<dbReference type="Proteomes" id="UP000504603">
    <property type="component" value="Unplaced"/>
</dbReference>
<proteinExistence type="predicted"/>
<dbReference type="PANTHER" id="PTHR33223:SF10">
    <property type="entry name" value="AMINOTRANSFERASE-LIKE PLANT MOBILE DOMAIN-CONTAINING PROTEIN"/>
    <property type="match status" value="1"/>
</dbReference>
<name>A0A6J1DZ49_MOMCH</name>
<feature type="domain" description="Retrotransposon gag" evidence="2">
    <location>
        <begin position="47"/>
        <end position="137"/>
    </location>
</feature>
<evidence type="ECO:0000313" key="3">
    <source>
        <dbReference type="Proteomes" id="UP000504603"/>
    </source>
</evidence>